<protein>
    <submittedName>
        <fullName evidence="1">Tyrosine recombinase XerC</fullName>
    </submittedName>
</protein>
<sequence>MHTHIFNGIQQGINEHLNIHKHVMIMAISHATNIIGFTNPIINISQYIWLKKISHTQIFKLLYMLWTKST</sequence>
<name>A0A0B0N2L7_GOSAR</name>
<comment type="caution">
    <text evidence="1">The sequence shown here is derived from an EMBL/GenBank/DDBJ whole genome shotgun (WGS) entry which is preliminary data.</text>
</comment>
<dbReference type="AlphaFoldDB" id="A0A0B0N2L7"/>
<evidence type="ECO:0000313" key="2">
    <source>
        <dbReference type="Proteomes" id="UP000032142"/>
    </source>
</evidence>
<accession>A0A0B0N2L7</accession>
<keyword evidence="2" id="KW-1185">Reference proteome</keyword>
<dbReference type="Proteomes" id="UP000032142">
    <property type="component" value="Unassembled WGS sequence"/>
</dbReference>
<organism evidence="1 2">
    <name type="scientific">Gossypium arboreum</name>
    <name type="common">Tree cotton</name>
    <name type="synonym">Gossypium nanking</name>
    <dbReference type="NCBI Taxonomy" id="29729"/>
    <lineage>
        <taxon>Eukaryota</taxon>
        <taxon>Viridiplantae</taxon>
        <taxon>Streptophyta</taxon>
        <taxon>Embryophyta</taxon>
        <taxon>Tracheophyta</taxon>
        <taxon>Spermatophyta</taxon>
        <taxon>Magnoliopsida</taxon>
        <taxon>eudicotyledons</taxon>
        <taxon>Gunneridae</taxon>
        <taxon>Pentapetalae</taxon>
        <taxon>rosids</taxon>
        <taxon>malvids</taxon>
        <taxon>Malvales</taxon>
        <taxon>Malvaceae</taxon>
        <taxon>Malvoideae</taxon>
        <taxon>Gossypium</taxon>
    </lineage>
</organism>
<gene>
    <name evidence="1" type="ORF">F383_32610</name>
</gene>
<reference evidence="2" key="1">
    <citation type="submission" date="2014-09" db="EMBL/GenBank/DDBJ databases">
        <authorList>
            <person name="Mudge J."/>
            <person name="Ramaraj T."/>
            <person name="Lindquist I.E."/>
            <person name="Bharti A.K."/>
            <person name="Sundararajan A."/>
            <person name="Cameron C.T."/>
            <person name="Woodward J.E."/>
            <person name="May G.D."/>
            <person name="Brubaker C."/>
            <person name="Broadhvest J."/>
            <person name="Wilkins T.A."/>
        </authorList>
    </citation>
    <scope>NUCLEOTIDE SEQUENCE</scope>
    <source>
        <strain evidence="2">cv. AKA8401</strain>
    </source>
</reference>
<proteinExistence type="predicted"/>
<evidence type="ECO:0000313" key="1">
    <source>
        <dbReference type="EMBL" id="KHG06034.1"/>
    </source>
</evidence>
<dbReference type="EMBL" id="JRRC01442256">
    <property type="protein sequence ID" value="KHG06034.1"/>
    <property type="molecule type" value="Genomic_DNA"/>
</dbReference>